<dbReference type="InterPro" id="IPR023617">
    <property type="entry name" value="Tyr-tRNA-ligase_arc/euk-type"/>
</dbReference>
<dbReference type="GO" id="GO:0005737">
    <property type="term" value="C:cytoplasm"/>
    <property type="evidence" value="ECO:0007669"/>
    <property type="project" value="UniProtKB-UniRule"/>
</dbReference>
<keyword evidence="2 9" id="KW-0436">Ligase</keyword>
<dbReference type="InterPro" id="IPR050489">
    <property type="entry name" value="Tyr-tRNA_synthase"/>
</dbReference>
<dbReference type="EC" id="6.1.1.1" evidence="1 8"/>
<name>A0A150ISA4_9EURY</name>
<accession>A0A150ISA4</accession>
<comment type="catalytic activity">
    <reaction evidence="7">
        <text>tRNA(Tyr) + L-tyrosine + ATP = L-tyrosyl-tRNA(Tyr) + AMP + diphosphate + H(+)</text>
        <dbReference type="Rhea" id="RHEA:10220"/>
        <dbReference type="Rhea" id="RHEA-COMP:9706"/>
        <dbReference type="Rhea" id="RHEA-COMP:9707"/>
        <dbReference type="ChEBI" id="CHEBI:15378"/>
        <dbReference type="ChEBI" id="CHEBI:30616"/>
        <dbReference type="ChEBI" id="CHEBI:33019"/>
        <dbReference type="ChEBI" id="CHEBI:58315"/>
        <dbReference type="ChEBI" id="CHEBI:78442"/>
        <dbReference type="ChEBI" id="CHEBI:78536"/>
        <dbReference type="ChEBI" id="CHEBI:456215"/>
        <dbReference type="EC" id="6.1.1.1"/>
    </reaction>
</comment>
<evidence type="ECO:0000256" key="6">
    <source>
        <dbReference type="ARBA" id="ARBA00023146"/>
    </source>
</evidence>
<dbReference type="AlphaFoldDB" id="A0A150ISA4"/>
<keyword evidence="5 9" id="KW-0648">Protein biosynthesis</keyword>
<dbReference type="SUPFAM" id="SSF52374">
    <property type="entry name" value="Nucleotidylyl transferase"/>
    <property type="match status" value="1"/>
</dbReference>
<dbReference type="PATRIC" id="fig|1705409.3.peg.2039"/>
<gene>
    <name evidence="10" type="primary">tyrS</name>
    <name evidence="10" type="ORF">AMQ22_01921</name>
</gene>
<proteinExistence type="inferred from homology"/>
<dbReference type="GO" id="GO:0004831">
    <property type="term" value="F:tyrosine-tRNA ligase activity"/>
    <property type="evidence" value="ECO:0007669"/>
    <property type="project" value="UniProtKB-UniRule"/>
</dbReference>
<reference evidence="10 11" key="1">
    <citation type="journal article" date="2016" name="ISME J.">
        <title>Chasing the elusive Euryarchaeota class WSA2: genomes reveal a uniquely fastidious methyl-reducing methanogen.</title>
        <authorList>
            <person name="Nobu M.K."/>
            <person name="Narihiro T."/>
            <person name="Kuroda K."/>
            <person name="Mei R."/>
            <person name="Liu W.T."/>
        </authorList>
    </citation>
    <scope>NUCLEOTIDE SEQUENCE [LARGE SCALE GENOMIC DNA]</scope>
    <source>
        <strain evidence="10">U1lsi0528_Bin055</strain>
    </source>
</reference>
<evidence type="ECO:0000313" key="10">
    <source>
        <dbReference type="EMBL" id="KYC47823.1"/>
    </source>
</evidence>
<dbReference type="InterPro" id="IPR014729">
    <property type="entry name" value="Rossmann-like_a/b/a_fold"/>
</dbReference>
<evidence type="ECO:0000256" key="7">
    <source>
        <dbReference type="ARBA" id="ARBA00048248"/>
    </source>
</evidence>
<dbReference type="PIRSF" id="PIRSF006588">
    <property type="entry name" value="TyrRS_arch_euk"/>
    <property type="match status" value="1"/>
</dbReference>
<organism evidence="10 11">
    <name type="scientific">Candidatus Methanofastidiosum methylothiophilum</name>
    <dbReference type="NCBI Taxonomy" id="1705564"/>
    <lineage>
        <taxon>Archaea</taxon>
        <taxon>Methanobacteriati</taxon>
        <taxon>Methanobacteriota</taxon>
        <taxon>Stenosarchaea group</taxon>
        <taxon>Candidatus Methanofastidiosia</taxon>
        <taxon>Candidatus Methanofastidiosales</taxon>
        <taxon>Candidatus Methanofastidiosaceae</taxon>
        <taxon>Candidatus Methanofastidiosum</taxon>
    </lineage>
</organism>
<dbReference type="Proteomes" id="UP000075398">
    <property type="component" value="Unassembled WGS sequence"/>
</dbReference>
<evidence type="ECO:0000256" key="8">
    <source>
        <dbReference type="NCBIfam" id="TIGR00234"/>
    </source>
</evidence>
<dbReference type="PANTHER" id="PTHR46264:SF4">
    <property type="entry name" value="TYROSINE--TRNA LIGASE, CYTOPLASMIC"/>
    <property type="match status" value="1"/>
</dbReference>
<comment type="similarity">
    <text evidence="9">Belongs to the class-I aminoacyl-tRNA synthetase family.</text>
</comment>
<keyword evidence="3 9" id="KW-0547">Nucleotide-binding</keyword>
<dbReference type="GO" id="GO:0005524">
    <property type="term" value="F:ATP binding"/>
    <property type="evidence" value="ECO:0007669"/>
    <property type="project" value="UniProtKB-KW"/>
</dbReference>
<evidence type="ECO:0000256" key="2">
    <source>
        <dbReference type="ARBA" id="ARBA00022598"/>
    </source>
</evidence>
<dbReference type="InterPro" id="IPR002307">
    <property type="entry name" value="Tyr-tRNA-ligase"/>
</dbReference>
<comment type="caution">
    <text evidence="10">The sequence shown here is derived from an EMBL/GenBank/DDBJ whole genome shotgun (WGS) entry which is preliminary data.</text>
</comment>
<dbReference type="STRING" id="1705564.APG08_01431"/>
<dbReference type="Pfam" id="PF00579">
    <property type="entry name" value="tRNA-synt_1b"/>
    <property type="match status" value="1"/>
</dbReference>
<evidence type="ECO:0000256" key="5">
    <source>
        <dbReference type="ARBA" id="ARBA00022917"/>
    </source>
</evidence>
<dbReference type="NCBIfam" id="NF006330">
    <property type="entry name" value="PRK08560.1"/>
    <property type="match status" value="1"/>
</dbReference>
<dbReference type="InterPro" id="IPR002305">
    <property type="entry name" value="aa-tRNA-synth_Ic"/>
</dbReference>
<keyword evidence="4 9" id="KW-0067">ATP-binding</keyword>
<dbReference type="PANTHER" id="PTHR46264">
    <property type="entry name" value="TYROSINE-TRNA LIGASE"/>
    <property type="match status" value="1"/>
</dbReference>
<dbReference type="Gene3D" id="3.40.50.620">
    <property type="entry name" value="HUPs"/>
    <property type="match status" value="1"/>
</dbReference>
<dbReference type="EMBL" id="LNGC01000142">
    <property type="protein sequence ID" value="KYC47823.1"/>
    <property type="molecule type" value="Genomic_DNA"/>
</dbReference>
<evidence type="ECO:0000256" key="3">
    <source>
        <dbReference type="ARBA" id="ARBA00022741"/>
    </source>
</evidence>
<evidence type="ECO:0000256" key="4">
    <source>
        <dbReference type="ARBA" id="ARBA00022840"/>
    </source>
</evidence>
<sequence length="318" mass="36433">MDNRLEIITRNAEEVVTEEELLALLNKKKEPVCYCGYETSGDVHLGHLVTMSKLKDMEKAGFKVKVLFADWHTWLNRKGNWDWIHEQTSIWEETFKSFGLKSTEYVLGSSFERSLEYIDDVFALSLDTTINRALRSMQVIARDIEHARVSQVLYPFLQIVDIKYLGVDVAIGGIEQRKIHMLGRELSSKIDYTPFVCLHTPLISSLTGPGEKMSSSKPESMISVRDEEPAIKEKINKAYCPMGVKEENPLLQIARLILFPKITGAFEIKRSEKYGGNVEFDSYDSLERAYLSKEVHPMDLKKSVIDYLVEIISEIRSI</sequence>
<dbReference type="GO" id="GO:0006437">
    <property type="term" value="P:tyrosyl-tRNA aminoacylation"/>
    <property type="evidence" value="ECO:0007669"/>
    <property type="project" value="UniProtKB-UniRule"/>
</dbReference>
<keyword evidence="6 9" id="KW-0030">Aminoacyl-tRNA synthetase</keyword>
<evidence type="ECO:0000256" key="9">
    <source>
        <dbReference type="RuleBase" id="RU363036"/>
    </source>
</evidence>
<evidence type="ECO:0000256" key="1">
    <source>
        <dbReference type="ARBA" id="ARBA00013160"/>
    </source>
</evidence>
<evidence type="ECO:0000313" key="11">
    <source>
        <dbReference type="Proteomes" id="UP000075398"/>
    </source>
</evidence>
<dbReference type="Gene3D" id="1.10.240.10">
    <property type="entry name" value="Tyrosyl-Transfer RNA Synthetase"/>
    <property type="match status" value="1"/>
</dbReference>
<protein>
    <recommendedName>
        <fullName evidence="1 8">Tyrosine--tRNA ligase</fullName>
        <ecNumber evidence="1 8">6.1.1.1</ecNumber>
    </recommendedName>
</protein>
<dbReference type="NCBIfam" id="TIGR00234">
    <property type="entry name" value="tyrS"/>
    <property type="match status" value="1"/>
</dbReference>
<dbReference type="PRINTS" id="PR01040">
    <property type="entry name" value="TRNASYNTHTYR"/>
</dbReference>